<accession>A0A4R0XRK6</accession>
<keyword evidence="2" id="KW-1185">Reference proteome</keyword>
<protein>
    <submittedName>
        <fullName evidence="1">Uncharacterized protein</fullName>
    </submittedName>
</protein>
<feature type="non-terminal residue" evidence="1">
    <location>
        <position position="83"/>
    </location>
</feature>
<dbReference type="EMBL" id="PSZO01000075">
    <property type="protein sequence ID" value="TCG10297.1"/>
    <property type="molecule type" value="Genomic_DNA"/>
</dbReference>
<dbReference type="Proteomes" id="UP000294192">
    <property type="component" value="Unassembled WGS sequence"/>
</dbReference>
<evidence type="ECO:0000313" key="1">
    <source>
        <dbReference type="EMBL" id="TCG10297.1"/>
    </source>
</evidence>
<dbReference type="AlphaFoldDB" id="A0A4R0XRK6"/>
<dbReference type="RefSeq" id="WP_131599634.1">
    <property type="nucleotide sequence ID" value="NZ_PSZO01000075.1"/>
</dbReference>
<reference evidence="1 2" key="1">
    <citation type="submission" date="2018-02" db="EMBL/GenBank/DDBJ databases">
        <title>Mycoplasma marinum and Mycoplasma todarodis sp. nov., moderately halophilic and psychrotolerant mycoplasmas isolated from cephalopods.</title>
        <authorList>
            <person name="Viver T."/>
        </authorList>
    </citation>
    <scope>NUCLEOTIDE SEQUENCE [LARGE SCALE GENOMIC DNA]</scope>
    <source>
        <strain evidence="1 2">PE</strain>
    </source>
</reference>
<proteinExistence type="predicted"/>
<organism evidence="1 2">
    <name type="scientific">Mycoplasma marinum</name>
    <dbReference type="NCBI Taxonomy" id="1937190"/>
    <lineage>
        <taxon>Bacteria</taxon>
        <taxon>Bacillati</taxon>
        <taxon>Mycoplasmatota</taxon>
        <taxon>Mollicutes</taxon>
        <taxon>Mycoplasmataceae</taxon>
        <taxon>Mycoplasma</taxon>
    </lineage>
</organism>
<gene>
    <name evidence="1" type="ORF">C4B24_04870</name>
</gene>
<name>A0A4R0XRK6_9MOLU</name>
<evidence type="ECO:0000313" key="2">
    <source>
        <dbReference type="Proteomes" id="UP000294192"/>
    </source>
</evidence>
<comment type="caution">
    <text evidence="1">The sequence shown here is derived from an EMBL/GenBank/DDBJ whole genome shotgun (WGS) entry which is preliminary data.</text>
</comment>
<sequence>MKFNNNTILIKNIFDFIKGNQKEYLIISPLTKIKEVINFTKTNVLQNYILEINDFLGSCVDEKSIEVFADLINNEINIPFINY</sequence>